<gene>
    <name evidence="2" type="ORF">MEW1_45</name>
</gene>
<proteinExistence type="predicted"/>
<reference evidence="2 3" key="1">
    <citation type="submission" date="2020-08" db="EMBL/GenBank/DDBJ databases">
        <title>The component parts of bacteriophage virions accurately defined by a machine-learning approach built on evolutionary features.</title>
        <authorList>
            <person name="Thung T.Y."/>
            <person name="White M.E."/>
            <person name="Dai W."/>
            <person name="Wilksch J.J."/>
            <person name="Bamert R.S."/>
            <person name="Rocker A."/>
            <person name="Williams D.E."/>
            <person name="Huang C."/>
            <person name="Schittenhelm R.R."/>
            <person name="Barr J.J."/>
            <person name="Jameson E."/>
            <person name="Mcgowan S."/>
            <person name="Zhang Y."/>
            <person name="Wang J."/>
            <person name="Dunstan R."/>
            <person name="Lithgow T."/>
        </authorList>
    </citation>
    <scope>NUCLEOTIDE SEQUENCE [LARGE SCALE GENOMIC DNA]</scope>
</reference>
<evidence type="ECO:0000313" key="3">
    <source>
        <dbReference type="Proteomes" id="UP000594005"/>
    </source>
</evidence>
<dbReference type="Proteomes" id="UP000594005">
    <property type="component" value="Segment"/>
</dbReference>
<feature type="domain" description="Treble clef zinc finger" evidence="1">
    <location>
        <begin position="56"/>
        <end position="88"/>
    </location>
</feature>
<feature type="domain" description="Treble clef zinc finger" evidence="1">
    <location>
        <begin position="177"/>
        <end position="209"/>
    </location>
</feature>
<dbReference type="InterPro" id="IPR025487">
    <property type="entry name" value="DUF4379"/>
</dbReference>
<name>A0A7M1IEK7_9CAUD</name>
<dbReference type="Pfam" id="PF14311">
    <property type="entry name" value="DUF4379"/>
    <property type="match status" value="3"/>
</dbReference>
<accession>A0A7M1IEK7</accession>
<organism evidence="2 3">
    <name type="scientific">Klebsiella phage MEW1</name>
    <dbReference type="NCBI Taxonomy" id="2776813"/>
    <lineage>
        <taxon>Viruses</taxon>
        <taxon>Duplodnaviria</taxon>
        <taxon>Heunggongvirae</taxon>
        <taxon>Uroviricota</taxon>
        <taxon>Caudoviricetes</taxon>
        <taxon>Jameshumphriesvirinae</taxon>
        <taxon>Sircambvirus</taxon>
        <taxon>Sircambvirus MEW1</taxon>
    </lineage>
</organism>
<protein>
    <recommendedName>
        <fullName evidence="1">Treble clef zinc finger domain-containing protein</fullName>
    </recommendedName>
</protein>
<evidence type="ECO:0000313" key="2">
    <source>
        <dbReference type="EMBL" id="QOQ37702.1"/>
    </source>
</evidence>
<evidence type="ECO:0000259" key="1">
    <source>
        <dbReference type="Pfam" id="PF14311"/>
    </source>
</evidence>
<sequence length="297" mass="32282">MAHTNPPVQGADSLHFIVCKTVPSQKKPGRKLTVEVITERLEGRNITLLSYGGSTNAKSPWKCCVCKYEWDAIAGNVLSGKGCPACSGNVRLTVEVVTERLEGRNITLLSYAGGVMRKSQWKCCTCECEWSAAANDILNGGSGCPACAGNTPLTIETITEYLEGRNITLLNYGGSAKAKSSWKCYTCEYEWSATTDNVLRGSGCPACSGNARLTIETITERLEGRNITLLIYGGNTMKKSQWKCDVCSHEWKTSAGSILKGRGCPQCAEYGYNPGKPGTLYALRSDCGQYVKNWHNQ</sequence>
<dbReference type="EMBL" id="MT894004">
    <property type="protein sequence ID" value="QOQ37702.1"/>
    <property type="molecule type" value="Genomic_DNA"/>
</dbReference>
<keyword evidence="3" id="KW-1185">Reference proteome</keyword>
<feature type="domain" description="Treble clef zinc finger" evidence="1">
    <location>
        <begin position="237"/>
        <end position="269"/>
    </location>
</feature>